<evidence type="ECO:0000256" key="4">
    <source>
        <dbReference type="ARBA" id="ARBA00023163"/>
    </source>
</evidence>
<feature type="region of interest" description="Disordered" evidence="6">
    <location>
        <begin position="1"/>
        <end position="94"/>
    </location>
</feature>
<feature type="compositionally biased region" description="Low complexity" evidence="6">
    <location>
        <begin position="32"/>
        <end position="42"/>
    </location>
</feature>
<keyword evidence="9" id="KW-1185">Reference proteome</keyword>
<dbReference type="InterPro" id="IPR011598">
    <property type="entry name" value="bHLH_dom"/>
</dbReference>
<name>A0A1A9UR12_GLOAU</name>
<dbReference type="AlphaFoldDB" id="A0A1A9UR12"/>
<feature type="compositionally biased region" description="Polar residues" evidence="6">
    <location>
        <begin position="1"/>
        <end position="15"/>
    </location>
</feature>
<dbReference type="GO" id="GO:0005634">
    <property type="term" value="C:nucleus"/>
    <property type="evidence" value="ECO:0007669"/>
    <property type="project" value="UniProtKB-SubCell"/>
</dbReference>
<dbReference type="PANTHER" id="PTHR15741:SF27">
    <property type="entry name" value="TRANSCRIPTION FACTOR AP-4"/>
    <property type="match status" value="1"/>
</dbReference>
<proteinExistence type="predicted"/>
<dbReference type="EnsemblMetazoa" id="GAUT012582-RA">
    <property type="protein sequence ID" value="GAUT012582-PA"/>
    <property type="gene ID" value="GAUT012582"/>
</dbReference>
<dbReference type="PANTHER" id="PTHR15741">
    <property type="entry name" value="BASIC HELIX-LOOP-HELIX ZIP TRANSCRIPTION FACTOR"/>
    <property type="match status" value="1"/>
</dbReference>
<evidence type="ECO:0000256" key="5">
    <source>
        <dbReference type="ARBA" id="ARBA00023242"/>
    </source>
</evidence>
<evidence type="ECO:0000256" key="2">
    <source>
        <dbReference type="ARBA" id="ARBA00023015"/>
    </source>
</evidence>
<comment type="subcellular location">
    <subcellularLocation>
        <location evidence="1">Nucleus</location>
    </subcellularLocation>
</comment>
<dbReference type="Proteomes" id="UP000078200">
    <property type="component" value="Unassembled WGS sequence"/>
</dbReference>
<evidence type="ECO:0000313" key="8">
    <source>
        <dbReference type="EnsemblMetazoa" id="GAUT012582-PA"/>
    </source>
</evidence>
<organism evidence="8 9">
    <name type="scientific">Glossina austeni</name>
    <name type="common">Savannah tsetse fly</name>
    <dbReference type="NCBI Taxonomy" id="7395"/>
    <lineage>
        <taxon>Eukaryota</taxon>
        <taxon>Metazoa</taxon>
        <taxon>Ecdysozoa</taxon>
        <taxon>Arthropoda</taxon>
        <taxon>Hexapoda</taxon>
        <taxon>Insecta</taxon>
        <taxon>Pterygota</taxon>
        <taxon>Neoptera</taxon>
        <taxon>Endopterygota</taxon>
        <taxon>Diptera</taxon>
        <taxon>Brachycera</taxon>
        <taxon>Muscomorpha</taxon>
        <taxon>Hippoboscoidea</taxon>
        <taxon>Glossinidae</taxon>
        <taxon>Glossina</taxon>
    </lineage>
</organism>
<dbReference type="PROSITE" id="PS50888">
    <property type="entry name" value="BHLH"/>
    <property type="match status" value="1"/>
</dbReference>
<dbReference type="SUPFAM" id="SSF47459">
    <property type="entry name" value="HLH, helix-loop-helix DNA-binding domain"/>
    <property type="match status" value="1"/>
</dbReference>
<dbReference type="VEuPathDB" id="VectorBase:GAUT012582"/>
<evidence type="ECO:0000259" key="7">
    <source>
        <dbReference type="PROSITE" id="PS50888"/>
    </source>
</evidence>
<sequence>MENSKKSYNNGTPQKLQLEDSGGESYQYHSDNQSTTTQNQQQHVLTASSSRQRHSSNMNQNGSSGSGSKHTTVGSSVGVNNGVNNKTLDNEKRMRREIANSNERRRMQSINAGFQNLRSLLPRHEGEKLSKNTIVIMIENRKILNVTKITMDISAIIRYRLKETSNHKTKEQDCQEDRAITTCEPQKN</sequence>
<accession>A0A1A9UR12</accession>
<evidence type="ECO:0000313" key="9">
    <source>
        <dbReference type="Proteomes" id="UP000078200"/>
    </source>
</evidence>
<feature type="domain" description="BHLH" evidence="7">
    <location>
        <begin position="94"/>
        <end position="145"/>
    </location>
</feature>
<keyword evidence="5" id="KW-0539">Nucleus</keyword>
<keyword evidence="2" id="KW-0805">Transcription regulation</keyword>
<dbReference type="InterPro" id="IPR036638">
    <property type="entry name" value="HLH_DNA-bd_sf"/>
</dbReference>
<keyword evidence="4" id="KW-0804">Transcription</keyword>
<dbReference type="Pfam" id="PF00010">
    <property type="entry name" value="HLH"/>
    <property type="match status" value="1"/>
</dbReference>
<protein>
    <recommendedName>
        <fullName evidence="7">BHLH domain-containing protein</fullName>
    </recommendedName>
</protein>
<evidence type="ECO:0000256" key="3">
    <source>
        <dbReference type="ARBA" id="ARBA00023125"/>
    </source>
</evidence>
<dbReference type="GO" id="GO:0000981">
    <property type="term" value="F:DNA-binding transcription factor activity, RNA polymerase II-specific"/>
    <property type="evidence" value="ECO:0007669"/>
    <property type="project" value="TreeGrafter"/>
</dbReference>
<reference evidence="8" key="1">
    <citation type="submission" date="2020-05" db="UniProtKB">
        <authorList>
            <consortium name="EnsemblMetazoa"/>
        </authorList>
    </citation>
    <scope>IDENTIFICATION</scope>
    <source>
        <strain evidence="8">TTRI</strain>
    </source>
</reference>
<evidence type="ECO:0000256" key="1">
    <source>
        <dbReference type="ARBA" id="ARBA00004123"/>
    </source>
</evidence>
<keyword evidence="3" id="KW-0238">DNA-binding</keyword>
<dbReference type="InterPro" id="IPR052207">
    <property type="entry name" value="Max-like/E-box_TFs"/>
</dbReference>
<dbReference type="GO" id="GO:0046983">
    <property type="term" value="F:protein dimerization activity"/>
    <property type="evidence" value="ECO:0007669"/>
    <property type="project" value="InterPro"/>
</dbReference>
<dbReference type="GO" id="GO:0000978">
    <property type="term" value="F:RNA polymerase II cis-regulatory region sequence-specific DNA binding"/>
    <property type="evidence" value="ECO:0007669"/>
    <property type="project" value="TreeGrafter"/>
</dbReference>
<feature type="compositionally biased region" description="Low complexity" evidence="6">
    <location>
        <begin position="55"/>
        <end position="85"/>
    </location>
</feature>
<evidence type="ECO:0000256" key="6">
    <source>
        <dbReference type="SAM" id="MobiDB-lite"/>
    </source>
</evidence>
<dbReference type="STRING" id="7395.A0A1A9UR12"/>
<dbReference type="SMART" id="SM00353">
    <property type="entry name" value="HLH"/>
    <property type="match status" value="1"/>
</dbReference>
<dbReference type="Gene3D" id="4.10.280.10">
    <property type="entry name" value="Helix-loop-helix DNA-binding domain"/>
    <property type="match status" value="1"/>
</dbReference>